<feature type="compositionally biased region" description="Polar residues" evidence="1">
    <location>
        <begin position="426"/>
        <end position="436"/>
    </location>
</feature>
<feature type="compositionally biased region" description="Polar residues" evidence="1">
    <location>
        <begin position="619"/>
        <end position="628"/>
    </location>
</feature>
<feature type="region of interest" description="Disordered" evidence="1">
    <location>
        <begin position="607"/>
        <end position="700"/>
    </location>
</feature>
<reference evidence="3 4" key="1">
    <citation type="submission" date="2018-03" db="EMBL/GenBank/DDBJ databases">
        <authorList>
            <person name="Guldener U."/>
        </authorList>
    </citation>
    <scope>NUCLEOTIDE SEQUENCE [LARGE SCALE GENOMIC DNA]</scope>
    <source>
        <strain evidence="3 4">NBRC100155</strain>
    </source>
</reference>
<gene>
    <name evidence="3" type="ORF">UTRI_05183</name>
</gene>
<feature type="region of interest" description="Disordered" evidence="1">
    <location>
        <begin position="289"/>
        <end position="515"/>
    </location>
</feature>
<protein>
    <recommendedName>
        <fullName evidence="2">BRCT domain-containing protein</fullName>
    </recommendedName>
</protein>
<dbReference type="Proteomes" id="UP000324022">
    <property type="component" value="Unassembled WGS sequence"/>
</dbReference>
<organism evidence="3 4">
    <name type="scientific">Ustilago trichophora</name>
    <dbReference type="NCBI Taxonomy" id="86804"/>
    <lineage>
        <taxon>Eukaryota</taxon>
        <taxon>Fungi</taxon>
        <taxon>Dikarya</taxon>
        <taxon>Basidiomycota</taxon>
        <taxon>Ustilaginomycotina</taxon>
        <taxon>Ustilaginomycetes</taxon>
        <taxon>Ustilaginales</taxon>
        <taxon>Ustilaginaceae</taxon>
        <taxon>Ustilago</taxon>
    </lineage>
</organism>
<dbReference type="SUPFAM" id="SSF46689">
    <property type="entry name" value="Homeodomain-like"/>
    <property type="match status" value="1"/>
</dbReference>
<dbReference type="AlphaFoldDB" id="A0A5C3ELN7"/>
<feature type="compositionally biased region" description="Low complexity" evidence="1">
    <location>
        <begin position="1092"/>
        <end position="1101"/>
    </location>
</feature>
<dbReference type="PROSITE" id="PS50172">
    <property type="entry name" value="BRCT"/>
    <property type="match status" value="1"/>
</dbReference>
<feature type="compositionally biased region" description="Low complexity" evidence="1">
    <location>
        <begin position="458"/>
        <end position="467"/>
    </location>
</feature>
<feature type="compositionally biased region" description="Polar residues" evidence="1">
    <location>
        <begin position="863"/>
        <end position="872"/>
    </location>
</feature>
<dbReference type="SUPFAM" id="SSF52113">
    <property type="entry name" value="BRCT domain"/>
    <property type="match status" value="1"/>
</dbReference>
<dbReference type="OrthoDB" id="2552742at2759"/>
<dbReference type="InterPro" id="IPR001357">
    <property type="entry name" value="BRCT_dom"/>
</dbReference>
<name>A0A5C3ELN7_9BASI</name>
<feature type="compositionally biased region" description="Polar residues" evidence="1">
    <location>
        <begin position="45"/>
        <end position="57"/>
    </location>
</feature>
<evidence type="ECO:0000256" key="1">
    <source>
        <dbReference type="SAM" id="MobiDB-lite"/>
    </source>
</evidence>
<accession>A0A5C3ELN7</accession>
<feature type="region of interest" description="Disordered" evidence="1">
    <location>
        <begin position="1"/>
        <end position="80"/>
    </location>
</feature>
<proteinExistence type="predicted"/>
<evidence type="ECO:0000259" key="2">
    <source>
        <dbReference type="PROSITE" id="PS50172"/>
    </source>
</evidence>
<feature type="compositionally biased region" description="Polar residues" evidence="1">
    <location>
        <begin position="933"/>
        <end position="982"/>
    </location>
</feature>
<sequence length="1132" mass="125759">MNSPTDNLEFVRPTPRQPQANASDAIAAASTSRIEPLSESDTDARPSNNAASHQPNEIQPPLEAGTTPIASSTPAKPKVFLKSSSPDIPLHIHLPSEFSHSLTRKLQIIIRAHGGVRESRFGKADLIVVDPQMLAVSKRTLRDANKMGQPIPVVTLDYIHDSVAQGQLQDVDDPKYKFDGTQPNPSAAANILPPPRPSNGRNPFTAADRQAIIDYFIDKQQASWSLNAAAKELAARTSTHSYASYQSYLQANFDKGWNLKDEVLKARTAALEAEPSALQARILRSQYTASPGLAEQSAPSDGWPRTSPEPQDDDEEGEQELAQASRQDSPQASAADEQTRSTGEHDDDLMVRQPNPGDTLQDVERSPHKIKQPVDYAPTDSSRSSRSPRASGSRHPFVEPPPGQRTSVPRSPSVEEESDPEEYSANILSQIQSEQASHLKPSQKAQQRQRRASHSSDSDSSADSQLDQLDHDSDQDLLATGLPAIAPEAEQRRDDDSDDPEWQGSRLQDRKIREKDTTIAKDNRVKFTQDEKDTLLNRLARYVHEQGREPHASTQEAMLAKPDDAFWERFALDNPTHSAMSWRSHYLKNRPTYRQMIELLLDDMNDESAEEQDDLQHQDAANSSTDISNGAEAESRQLDASPDEVQRSDEMSLPADGIVVLIPRQPLESNDYRPRPKPQFQAEQPWTVAPSPPPMEGEEEDMMQVEAEIDAVVIPPESIRSGSEDASVSFGEGVPVLQHEPKDSRDDESMDVSKSLEEPASVASVDAEAEPSPQPARGAAASPPHPVSGRRNRPVDAGTPVLARHRDALFYDFTIDSDEEQRMRKARSRPSLPNMQTRQTATSPQPPRSPITTDRVLGHFATPSRNQRQTITRPAHLSTREREDERIRRTREWARSVSASPSSASPDLLQSAEPVAVTEPSRARARRIDHTPRLSSGYATNLSPQLQRGSVQQSRRISNERTPTALPASSASPNRVRCNQASGPRERRPSKSGIEAARLRYRAEVERFRSEFGLDKEQLRDLLMRFKANVKDARNYIAFWLGEMEEAYGVQADVAFEYVKTSQGDFEQAETFLKLASMTRSSSAQNRRGPISSRSASHSVSPVKRSARSDDRTFSRIDRNGGRDELSKRSRR</sequence>
<dbReference type="EMBL" id="OOIN01000034">
    <property type="protein sequence ID" value="SPO30566.1"/>
    <property type="molecule type" value="Genomic_DNA"/>
</dbReference>
<dbReference type="Gene3D" id="1.10.10.60">
    <property type="entry name" value="Homeodomain-like"/>
    <property type="match status" value="1"/>
</dbReference>
<dbReference type="InterPro" id="IPR036420">
    <property type="entry name" value="BRCT_dom_sf"/>
</dbReference>
<dbReference type="InterPro" id="IPR009057">
    <property type="entry name" value="Homeodomain-like_sf"/>
</dbReference>
<dbReference type="CDD" id="cd11655">
    <property type="entry name" value="rap1_myb-like"/>
    <property type="match status" value="1"/>
</dbReference>
<feature type="compositionally biased region" description="Basic and acidic residues" evidence="1">
    <location>
        <begin position="1107"/>
        <end position="1132"/>
    </location>
</feature>
<feature type="compositionally biased region" description="Polar residues" evidence="1">
    <location>
        <begin position="322"/>
        <end position="332"/>
    </location>
</feature>
<keyword evidence="4" id="KW-1185">Reference proteome</keyword>
<feature type="compositionally biased region" description="Polar residues" evidence="1">
    <location>
        <begin position="831"/>
        <end position="843"/>
    </location>
</feature>
<feature type="compositionally biased region" description="Basic and acidic residues" evidence="1">
    <location>
        <begin position="878"/>
        <end position="894"/>
    </location>
</feature>
<feature type="region of interest" description="Disordered" evidence="1">
    <location>
        <begin position="714"/>
        <end position="994"/>
    </location>
</feature>
<feature type="compositionally biased region" description="Acidic residues" evidence="1">
    <location>
        <begin position="310"/>
        <end position="319"/>
    </location>
</feature>
<dbReference type="Gene3D" id="3.40.50.10190">
    <property type="entry name" value="BRCT domain"/>
    <property type="match status" value="1"/>
</dbReference>
<feature type="compositionally biased region" description="Low complexity" evidence="1">
    <location>
        <begin position="381"/>
        <end position="394"/>
    </location>
</feature>
<evidence type="ECO:0000313" key="4">
    <source>
        <dbReference type="Proteomes" id="UP000324022"/>
    </source>
</evidence>
<feature type="compositionally biased region" description="Low complexity" evidence="1">
    <location>
        <begin position="20"/>
        <end position="32"/>
    </location>
</feature>
<feature type="compositionally biased region" description="Basic and acidic residues" evidence="1">
    <location>
        <begin position="337"/>
        <end position="350"/>
    </location>
</feature>
<feature type="domain" description="BRCT" evidence="2">
    <location>
        <begin position="105"/>
        <end position="176"/>
    </location>
</feature>
<feature type="region of interest" description="Disordered" evidence="1">
    <location>
        <begin position="1079"/>
        <end position="1132"/>
    </location>
</feature>
<feature type="compositionally biased region" description="Low complexity" evidence="1">
    <location>
        <begin position="896"/>
        <end position="906"/>
    </location>
</feature>
<evidence type="ECO:0000313" key="3">
    <source>
        <dbReference type="EMBL" id="SPO30566.1"/>
    </source>
</evidence>